<keyword evidence="3" id="KW-1185">Reference proteome</keyword>
<sequence length="253" mass="28049">MTKKRDKKRAHTGSARGETPPVGPQAASAPPPVGREQLILSNAPFHPATDSPRTKQSKDSVDKLKHLYTWNELQIYHRRLCNLDKIRSAYNATQFVGHLDRLFVDDSSTDSSNTSLEPTEVEMHAARYMTYVAWKAKNQRDPQDTTVLAGSALAIAVPVIESASMAPPSEKPLTEQALLSVLFDLGTSTGFKQAPDVLLPQVKHITGQECPRLRIWGALDSHTYPVWTFSSSAQPWWTFCRLAPIPHPTLSTP</sequence>
<gene>
    <name evidence="2" type="ORF">UMAG_03636</name>
</gene>
<dbReference type="Proteomes" id="UP000000561">
    <property type="component" value="Chromosome 10"/>
</dbReference>
<protein>
    <submittedName>
        <fullName evidence="2">Uncharacterized protein</fullName>
    </submittedName>
</protein>
<organism evidence="2 3">
    <name type="scientific">Mycosarcoma maydis</name>
    <name type="common">Corn smut fungus</name>
    <name type="synonym">Ustilago maydis</name>
    <dbReference type="NCBI Taxonomy" id="5270"/>
    <lineage>
        <taxon>Eukaryota</taxon>
        <taxon>Fungi</taxon>
        <taxon>Dikarya</taxon>
        <taxon>Basidiomycota</taxon>
        <taxon>Ustilaginomycotina</taxon>
        <taxon>Ustilaginomycetes</taxon>
        <taxon>Ustilaginales</taxon>
        <taxon>Ustilaginaceae</taxon>
        <taxon>Mycosarcoma</taxon>
    </lineage>
</organism>
<dbReference type="RefSeq" id="XP_011390127.1">
    <property type="nucleotide sequence ID" value="XM_011391825.1"/>
</dbReference>
<evidence type="ECO:0000313" key="3">
    <source>
        <dbReference type="Proteomes" id="UP000000561"/>
    </source>
</evidence>
<feature type="compositionally biased region" description="Basic residues" evidence="1">
    <location>
        <begin position="1"/>
        <end position="11"/>
    </location>
</feature>
<dbReference type="AlphaFoldDB" id="A0A0D1CN41"/>
<dbReference type="GeneID" id="23564043"/>
<evidence type="ECO:0000313" key="2">
    <source>
        <dbReference type="EMBL" id="KIS68053.1"/>
    </source>
</evidence>
<accession>A0A0D1CN41</accession>
<name>A0A0D1CN41_MYCMD</name>
<feature type="region of interest" description="Disordered" evidence="1">
    <location>
        <begin position="1"/>
        <end position="60"/>
    </location>
</feature>
<dbReference type="OrthoDB" id="2556301at2759"/>
<dbReference type="VEuPathDB" id="FungiDB:UMAG_03636"/>
<dbReference type="KEGG" id="uma:UMAG_03636"/>
<dbReference type="InParanoid" id="A0A0D1CN41"/>
<proteinExistence type="predicted"/>
<evidence type="ECO:0000256" key="1">
    <source>
        <dbReference type="SAM" id="MobiDB-lite"/>
    </source>
</evidence>
<reference evidence="2 3" key="1">
    <citation type="journal article" date="2006" name="Nature">
        <title>Insights from the genome of the biotrophic fungal plant pathogen Ustilago maydis.</title>
        <authorList>
            <person name="Kamper J."/>
            <person name="Kahmann R."/>
            <person name="Bolker M."/>
            <person name="Ma L.J."/>
            <person name="Brefort T."/>
            <person name="Saville B.J."/>
            <person name="Banuett F."/>
            <person name="Kronstad J.W."/>
            <person name="Gold S.E."/>
            <person name="Muller O."/>
            <person name="Perlin M.H."/>
            <person name="Wosten H.A."/>
            <person name="de Vries R."/>
            <person name="Ruiz-Herrera J."/>
            <person name="Reynaga-Pena C.G."/>
            <person name="Snetselaar K."/>
            <person name="McCann M."/>
            <person name="Perez-Martin J."/>
            <person name="Feldbrugge M."/>
            <person name="Basse C.W."/>
            <person name="Steinberg G."/>
            <person name="Ibeas J.I."/>
            <person name="Holloman W."/>
            <person name="Guzman P."/>
            <person name="Farman M."/>
            <person name="Stajich J.E."/>
            <person name="Sentandreu R."/>
            <person name="Gonzalez-Prieto J.M."/>
            <person name="Kennell J.C."/>
            <person name="Molina L."/>
            <person name="Schirawski J."/>
            <person name="Mendoza-Mendoza A."/>
            <person name="Greilinger D."/>
            <person name="Munch K."/>
            <person name="Rossel N."/>
            <person name="Scherer M."/>
            <person name="Vranes M."/>
            <person name="Ladendorf O."/>
            <person name="Vincon V."/>
            <person name="Fuchs U."/>
            <person name="Sandrock B."/>
            <person name="Meng S."/>
            <person name="Ho E.C."/>
            <person name="Cahill M.J."/>
            <person name="Boyce K.J."/>
            <person name="Klose J."/>
            <person name="Klosterman S.J."/>
            <person name="Deelstra H.J."/>
            <person name="Ortiz-Castellanos L."/>
            <person name="Li W."/>
            <person name="Sanchez-Alonso P."/>
            <person name="Schreier P.H."/>
            <person name="Hauser-Hahn I."/>
            <person name="Vaupel M."/>
            <person name="Koopmann E."/>
            <person name="Friedrich G."/>
            <person name="Voss H."/>
            <person name="Schluter T."/>
            <person name="Margolis J."/>
            <person name="Platt D."/>
            <person name="Swimmer C."/>
            <person name="Gnirke A."/>
            <person name="Chen F."/>
            <person name="Vysotskaia V."/>
            <person name="Mannhaupt G."/>
            <person name="Guldener U."/>
            <person name="Munsterkotter M."/>
            <person name="Haase D."/>
            <person name="Oesterheld M."/>
            <person name="Mewes H.W."/>
            <person name="Mauceli E.W."/>
            <person name="DeCaprio D."/>
            <person name="Wade C.M."/>
            <person name="Butler J."/>
            <person name="Young S."/>
            <person name="Jaffe D.B."/>
            <person name="Calvo S."/>
            <person name="Nusbaum C."/>
            <person name="Galagan J."/>
            <person name="Birren B.W."/>
        </authorList>
    </citation>
    <scope>NUCLEOTIDE SEQUENCE [LARGE SCALE GENOMIC DNA]</scope>
    <source>
        <strain evidence="3">DSM 14603 / FGSC 9021 / UM521</strain>
    </source>
</reference>
<dbReference type="EMBL" id="CM003149">
    <property type="protein sequence ID" value="KIS68053.1"/>
    <property type="molecule type" value="Genomic_DNA"/>
</dbReference>